<dbReference type="Pfam" id="PF08843">
    <property type="entry name" value="AbiEii"/>
    <property type="match status" value="1"/>
</dbReference>
<evidence type="ECO:0000313" key="2">
    <source>
        <dbReference type="Proteomes" id="UP000178646"/>
    </source>
</evidence>
<reference evidence="1 2" key="1">
    <citation type="journal article" date="2016" name="Nat. Commun.">
        <title>Thousands of microbial genomes shed light on interconnected biogeochemical processes in an aquifer system.</title>
        <authorList>
            <person name="Anantharaman K."/>
            <person name="Brown C.T."/>
            <person name="Hug L.A."/>
            <person name="Sharon I."/>
            <person name="Castelle C.J."/>
            <person name="Probst A.J."/>
            <person name="Thomas B.C."/>
            <person name="Singh A."/>
            <person name="Wilkins M.J."/>
            <person name="Karaoz U."/>
            <person name="Brodie E.L."/>
            <person name="Williams K.H."/>
            <person name="Hubbard S.S."/>
            <person name="Banfield J.F."/>
        </authorList>
    </citation>
    <scope>NUCLEOTIDE SEQUENCE [LARGE SCALE GENOMIC DNA]</scope>
</reference>
<dbReference type="Proteomes" id="UP000178646">
    <property type="component" value="Unassembled WGS sequence"/>
</dbReference>
<comment type="caution">
    <text evidence="1">The sequence shown here is derived from an EMBL/GenBank/DDBJ whole genome shotgun (WGS) entry which is preliminary data.</text>
</comment>
<evidence type="ECO:0008006" key="3">
    <source>
        <dbReference type="Google" id="ProtNLM"/>
    </source>
</evidence>
<evidence type="ECO:0000313" key="1">
    <source>
        <dbReference type="EMBL" id="OHA49856.1"/>
    </source>
</evidence>
<accession>A0A1G2PNG0</accession>
<gene>
    <name evidence="1" type="ORF">A2W59_01080</name>
</gene>
<dbReference type="AlphaFoldDB" id="A0A1G2PNG0"/>
<protein>
    <recommendedName>
        <fullName evidence="3">Nucleotidyl transferase AbiEii/AbiGii toxin family protein</fullName>
    </recommendedName>
</protein>
<sequence length="234" mass="27527">MESSSQKINPKKKPISYGANWHYEILPRQTKKALMFLSEEKWLKESGWYLAGGTALALQAGNRKSLDLDFFTENKDFDMEELLARFSANKDWVLSFNRKNTIYGQLLKAKVSFIAYPFFIPKQEPLWHGAIRVLQARDIAVMKITAISQRGRKRDFFDLYWCAKNIEPLEEIIKRLKIQYPSVAHDYHHILKSLVYFEDAESDPNPEINFDIGWKKVKNFFIKEIPEISEKIMR</sequence>
<name>A0A1G2PNG0_9BACT</name>
<dbReference type="InterPro" id="IPR014942">
    <property type="entry name" value="AbiEii"/>
</dbReference>
<dbReference type="EMBL" id="MHSU01000026">
    <property type="protein sequence ID" value="OHA49856.1"/>
    <property type="molecule type" value="Genomic_DNA"/>
</dbReference>
<organism evidence="1 2">
    <name type="scientific">Candidatus Terrybacteria bacterium RIFCSPHIGHO2_02_41_19</name>
    <dbReference type="NCBI Taxonomy" id="1802364"/>
    <lineage>
        <taxon>Bacteria</taxon>
        <taxon>Candidatus Terryibacteriota</taxon>
    </lineage>
</organism>
<proteinExistence type="predicted"/>